<keyword evidence="1" id="KW-0285">Flavoprotein</keyword>
<evidence type="ECO:0000313" key="5">
    <source>
        <dbReference type="EMBL" id="MFD2115785.1"/>
    </source>
</evidence>
<feature type="domain" description="NADPH-dependent FMN reductase-like" evidence="4">
    <location>
        <begin position="1"/>
        <end position="143"/>
    </location>
</feature>
<dbReference type="EC" id="1.-.-.-" evidence="5"/>
<evidence type="ECO:0000256" key="1">
    <source>
        <dbReference type="ARBA" id="ARBA00022630"/>
    </source>
</evidence>
<dbReference type="Proteomes" id="UP001597362">
    <property type="component" value="Unassembled WGS sequence"/>
</dbReference>
<dbReference type="GO" id="GO:0016491">
    <property type="term" value="F:oxidoreductase activity"/>
    <property type="evidence" value="ECO:0007669"/>
    <property type="project" value="UniProtKB-KW"/>
</dbReference>
<dbReference type="InterPro" id="IPR029039">
    <property type="entry name" value="Flavoprotein-like_sf"/>
</dbReference>
<dbReference type="PANTHER" id="PTHR43408:SF2">
    <property type="entry name" value="FMN REDUCTASE (NADPH)"/>
    <property type="match status" value="1"/>
</dbReference>
<evidence type="ECO:0000313" key="6">
    <source>
        <dbReference type="Proteomes" id="UP001597362"/>
    </source>
</evidence>
<keyword evidence="6" id="KW-1185">Reference proteome</keyword>
<organism evidence="5 6">
    <name type="scientific">Paenibacillus yanchengensis</name>
    <dbReference type="NCBI Taxonomy" id="2035833"/>
    <lineage>
        <taxon>Bacteria</taxon>
        <taxon>Bacillati</taxon>
        <taxon>Bacillota</taxon>
        <taxon>Bacilli</taxon>
        <taxon>Bacillales</taxon>
        <taxon>Paenibacillaceae</taxon>
        <taxon>Paenibacillus</taxon>
    </lineage>
</organism>
<comment type="caution">
    <text evidence="5">The sequence shown here is derived from an EMBL/GenBank/DDBJ whole genome shotgun (WGS) entry which is preliminary data.</text>
</comment>
<dbReference type="RefSeq" id="WP_377771287.1">
    <property type="nucleotide sequence ID" value="NZ_JBHUHO010000024.1"/>
</dbReference>
<gene>
    <name evidence="5" type="ORF">ACFSJH_08590</name>
</gene>
<evidence type="ECO:0000259" key="4">
    <source>
        <dbReference type="Pfam" id="PF03358"/>
    </source>
</evidence>
<name>A0ABW4YJH9_9BACL</name>
<dbReference type="SUPFAM" id="SSF52218">
    <property type="entry name" value="Flavoproteins"/>
    <property type="match status" value="1"/>
</dbReference>
<dbReference type="InterPro" id="IPR005025">
    <property type="entry name" value="FMN_Rdtase-like_dom"/>
</dbReference>
<reference evidence="6" key="1">
    <citation type="journal article" date="2019" name="Int. J. Syst. Evol. Microbiol.">
        <title>The Global Catalogue of Microorganisms (GCM) 10K type strain sequencing project: providing services to taxonomists for standard genome sequencing and annotation.</title>
        <authorList>
            <consortium name="The Broad Institute Genomics Platform"/>
            <consortium name="The Broad Institute Genome Sequencing Center for Infectious Disease"/>
            <person name="Wu L."/>
            <person name="Ma J."/>
        </authorList>
    </citation>
    <scope>NUCLEOTIDE SEQUENCE [LARGE SCALE GENOMIC DNA]</scope>
    <source>
        <strain evidence="6">GH52</strain>
    </source>
</reference>
<evidence type="ECO:0000256" key="2">
    <source>
        <dbReference type="ARBA" id="ARBA00022643"/>
    </source>
</evidence>
<keyword evidence="2" id="KW-0288">FMN</keyword>
<dbReference type="InterPro" id="IPR051814">
    <property type="entry name" value="NAD(P)H-dep_FMN_reductase"/>
</dbReference>
<keyword evidence="3 5" id="KW-0560">Oxidoreductase</keyword>
<accession>A0ABW4YJH9</accession>
<evidence type="ECO:0000256" key="3">
    <source>
        <dbReference type="ARBA" id="ARBA00023002"/>
    </source>
</evidence>
<dbReference type="EMBL" id="JBHUHO010000024">
    <property type="protein sequence ID" value="MFD2115785.1"/>
    <property type="molecule type" value="Genomic_DNA"/>
</dbReference>
<dbReference type="Gene3D" id="3.40.50.360">
    <property type="match status" value="1"/>
</dbReference>
<proteinExistence type="predicted"/>
<dbReference type="PANTHER" id="PTHR43408">
    <property type="entry name" value="FMN REDUCTASE (NADPH)"/>
    <property type="match status" value="1"/>
</dbReference>
<dbReference type="Pfam" id="PF03358">
    <property type="entry name" value="FMN_red"/>
    <property type="match status" value="1"/>
</dbReference>
<sequence length="175" mass="19631">MKLVGLSGATAGSKTSKVVHDLLVLAKQMHPELQTNLLDLKEYDMEFVRGVPLSYYNDDTIAVVKQILQADILVIASPIYQASLTGALKNLFDLLPENALKYKPVGLITLAGSEKHFLVAEHQIKPILSFLKASVPTNHIFVHNDQFDENNDIADPNYYRRLQRLVTDLMRLQST</sequence>
<protein>
    <submittedName>
        <fullName evidence="5">NADPH-dependent FMN reductase</fullName>
        <ecNumber evidence="5">1.-.-.-</ecNumber>
    </submittedName>
</protein>